<evidence type="ECO:0000313" key="2">
    <source>
        <dbReference type="EMBL" id="NML62306.1"/>
    </source>
</evidence>
<sequence>MNSNERKQKDRPQVNQEDSSWGREGKAQPTGADQAGNPGNRQSQQQQGNQQQGSKQQGGMPSTDRTGSQTGNTQGASPHSGHMAADEKMDEDTGLSNTVNRQSAENEQHGRQSQQSNVGRRSDMTAD</sequence>
<comment type="caution">
    <text evidence="2">The sequence shown here is derived from an EMBL/GenBank/DDBJ whole genome shotgun (WGS) entry which is preliminary data.</text>
</comment>
<organism evidence="2 3">
    <name type="scientific">Massilia polaris</name>
    <dbReference type="NCBI Taxonomy" id="2728846"/>
    <lineage>
        <taxon>Bacteria</taxon>
        <taxon>Pseudomonadati</taxon>
        <taxon>Pseudomonadota</taxon>
        <taxon>Betaproteobacteria</taxon>
        <taxon>Burkholderiales</taxon>
        <taxon>Oxalobacteraceae</taxon>
        <taxon>Telluria group</taxon>
        <taxon>Massilia</taxon>
    </lineage>
</organism>
<feature type="compositionally biased region" description="Low complexity" evidence="1">
    <location>
        <begin position="36"/>
        <end position="59"/>
    </location>
</feature>
<dbReference type="AlphaFoldDB" id="A0A848HKB6"/>
<reference evidence="2 3" key="1">
    <citation type="submission" date="2020-04" db="EMBL/GenBank/DDBJ databases">
        <title>Massilia sp. RP-1-19 isolated from soil.</title>
        <authorList>
            <person name="Dahal R.H."/>
        </authorList>
    </citation>
    <scope>NUCLEOTIDE SEQUENCE [LARGE SCALE GENOMIC DNA]</scope>
    <source>
        <strain evidence="2 3">RP-1-19</strain>
    </source>
</reference>
<name>A0A848HKB6_9BURK</name>
<dbReference type="Proteomes" id="UP000583752">
    <property type="component" value="Unassembled WGS sequence"/>
</dbReference>
<gene>
    <name evidence="2" type="ORF">HHL21_14715</name>
</gene>
<proteinExistence type="predicted"/>
<feature type="compositionally biased region" description="Basic and acidic residues" evidence="1">
    <location>
        <begin position="1"/>
        <end position="12"/>
    </location>
</feature>
<accession>A0A848HKB6</accession>
<dbReference type="RefSeq" id="WP_169467165.1">
    <property type="nucleotide sequence ID" value="NZ_JABBGG010000008.1"/>
</dbReference>
<protein>
    <submittedName>
        <fullName evidence="2">Uncharacterized protein</fullName>
    </submittedName>
</protein>
<feature type="compositionally biased region" description="Polar residues" evidence="1">
    <location>
        <begin position="94"/>
        <end position="103"/>
    </location>
</feature>
<evidence type="ECO:0000313" key="3">
    <source>
        <dbReference type="Proteomes" id="UP000583752"/>
    </source>
</evidence>
<feature type="region of interest" description="Disordered" evidence="1">
    <location>
        <begin position="1"/>
        <end position="127"/>
    </location>
</feature>
<feature type="compositionally biased region" description="Polar residues" evidence="1">
    <location>
        <begin position="63"/>
        <end position="77"/>
    </location>
</feature>
<evidence type="ECO:0000256" key="1">
    <source>
        <dbReference type="SAM" id="MobiDB-lite"/>
    </source>
</evidence>
<dbReference type="EMBL" id="JABBGG010000008">
    <property type="protein sequence ID" value="NML62306.1"/>
    <property type="molecule type" value="Genomic_DNA"/>
</dbReference>
<keyword evidence="3" id="KW-1185">Reference proteome</keyword>